<reference evidence="3 4" key="1">
    <citation type="journal article" date="2021" name="ISME Commun">
        <title>Automated analysis of genomic sequences facilitates high-throughput and comprehensive description of bacteria.</title>
        <authorList>
            <person name="Hitch T.C.A."/>
        </authorList>
    </citation>
    <scope>NUCLEOTIDE SEQUENCE [LARGE SCALE GENOMIC DNA]</scope>
    <source>
        <strain evidence="3 4">Sanger_18</strain>
    </source>
</reference>
<evidence type="ECO:0000313" key="4">
    <source>
        <dbReference type="Proteomes" id="UP001652432"/>
    </source>
</evidence>
<gene>
    <name evidence="3" type="ORF">OCV77_05710</name>
</gene>
<proteinExistence type="predicted"/>
<evidence type="ECO:0000256" key="2">
    <source>
        <dbReference type="SAM" id="Phobius"/>
    </source>
</evidence>
<organism evidence="3 4">
    <name type="scientific">Suilimivivens aceti</name>
    <dbReference type="NCBI Taxonomy" id="2981774"/>
    <lineage>
        <taxon>Bacteria</taxon>
        <taxon>Bacillati</taxon>
        <taxon>Bacillota</taxon>
        <taxon>Clostridia</taxon>
        <taxon>Lachnospirales</taxon>
        <taxon>Lachnospiraceae</taxon>
        <taxon>Suilimivivens</taxon>
    </lineage>
</organism>
<feature type="transmembrane region" description="Helical" evidence="2">
    <location>
        <begin position="20"/>
        <end position="37"/>
    </location>
</feature>
<keyword evidence="4" id="KW-1185">Reference proteome</keyword>
<dbReference type="Proteomes" id="UP001652432">
    <property type="component" value="Unassembled WGS sequence"/>
</dbReference>
<protein>
    <submittedName>
        <fullName evidence="3">Stage III sporulation protein AG</fullName>
    </submittedName>
</protein>
<feature type="region of interest" description="Disordered" evidence="1">
    <location>
        <begin position="117"/>
        <end position="141"/>
    </location>
</feature>
<name>A0ABT2T287_9FIRM</name>
<evidence type="ECO:0000256" key="1">
    <source>
        <dbReference type="SAM" id="MobiDB-lite"/>
    </source>
</evidence>
<evidence type="ECO:0000313" key="3">
    <source>
        <dbReference type="EMBL" id="MCU6743996.1"/>
    </source>
</evidence>
<comment type="caution">
    <text evidence="3">The sequence shown here is derived from an EMBL/GenBank/DDBJ whole genome shotgun (WGS) entry which is preliminary data.</text>
</comment>
<keyword evidence="2" id="KW-0812">Transmembrane</keyword>
<dbReference type="RefSeq" id="WP_262573993.1">
    <property type="nucleotide sequence ID" value="NZ_JAOQKJ010000004.1"/>
</dbReference>
<keyword evidence="2" id="KW-0472">Membrane</keyword>
<accession>A0ABT2T287</accession>
<sequence>MEIKRKEKLFRSLAGKKENFLILFLAGILLLVIAWPAEEKKKESKYGFWDSQHDTIVSEGSEDASLPEMTADAEAMREYATVMEGQLEDFLSSVEGAGDVKVFLTLKGSGEAVIEKDTESSLDSSTEVEGSGSRNAAESTEKMVSVYTEDGTRPFIKKVIYPEVEGVVVCVSGADQGKINKNITEAIQALFGIDVHKIKIIKMSSR</sequence>
<keyword evidence="2" id="KW-1133">Transmembrane helix</keyword>
<dbReference type="EMBL" id="JAOQKJ010000004">
    <property type="protein sequence ID" value="MCU6743996.1"/>
    <property type="molecule type" value="Genomic_DNA"/>
</dbReference>
<feature type="compositionally biased region" description="Polar residues" evidence="1">
    <location>
        <begin position="121"/>
        <end position="138"/>
    </location>
</feature>